<evidence type="ECO:0000313" key="3">
    <source>
        <dbReference type="Proteomes" id="UP001203423"/>
    </source>
</evidence>
<dbReference type="SUPFAM" id="SSF53649">
    <property type="entry name" value="Alkaline phosphatase-like"/>
    <property type="match status" value="1"/>
</dbReference>
<evidence type="ECO:0008006" key="4">
    <source>
        <dbReference type="Google" id="ProtNLM"/>
    </source>
</evidence>
<organism evidence="2 3">
    <name type="scientific">Shewanella surugensis</name>
    <dbReference type="NCBI Taxonomy" id="212020"/>
    <lineage>
        <taxon>Bacteria</taxon>
        <taxon>Pseudomonadati</taxon>
        <taxon>Pseudomonadota</taxon>
        <taxon>Gammaproteobacteria</taxon>
        <taxon>Alteromonadales</taxon>
        <taxon>Shewanellaceae</taxon>
        <taxon>Shewanella</taxon>
    </lineage>
</organism>
<reference evidence="2 3" key="1">
    <citation type="submission" date="2022-01" db="EMBL/GenBank/DDBJ databases">
        <title>Whole genome-based taxonomy of the Shewanellaceae.</title>
        <authorList>
            <person name="Martin-Rodriguez A.J."/>
        </authorList>
    </citation>
    <scope>NUCLEOTIDE SEQUENCE [LARGE SCALE GENOMIC DNA]</scope>
    <source>
        <strain evidence="2 3">DSM 17177</strain>
    </source>
</reference>
<name>A0ABT0L6Z3_9GAMM</name>
<comment type="caution">
    <text evidence="2">The sequence shown here is derived from an EMBL/GenBank/DDBJ whole genome shotgun (WGS) entry which is preliminary data.</text>
</comment>
<protein>
    <recommendedName>
        <fullName evidence="4">Phosphoglyceromutase</fullName>
    </recommendedName>
</protein>
<sequence length="331" mass="38258">MTKVVFLLTLLLTPLSVFSSPFSSQTPNLVLVTIDGLRWTEVLDGANLNLINSPHWVLDTQKIERDFWNENRQVRRENLMPFLWQQMVPAGVLIGKRNDLIRAPETERCVRNDDFYQSLSPEVDSMTLWTQRPDQNKSKLLAWLYNTFPPVGELDPLGAMQQYNFFEKPVKKQISPWPKTRFDSMTYRYAKQSLFLKYQKVTYVSFGATDMYLHEGEYGQYLYAARRIDGYVKGLWTLLQALPQYRNNTILVVVNGHTLKRISSQVTEKTINGYYPMWFAAMGPGIHSVGELGVNFPLTQTQISEMLLMLLKENPGIIPSKARVLLREFTS</sequence>
<keyword evidence="1" id="KW-0732">Signal</keyword>
<keyword evidence="3" id="KW-1185">Reference proteome</keyword>
<dbReference type="Proteomes" id="UP001203423">
    <property type="component" value="Unassembled WGS sequence"/>
</dbReference>
<dbReference type="InterPro" id="IPR017850">
    <property type="entry name" value="Alkaline_phosphatase_core_sf"/>
</dbReference>
<dbReference type="EMBL" id="JAKIKS010000006">
    <property type="protein sequence ID" value="MCL1123458.1"/>
    <property type="molecule type" value="Genomic_DNA"/>
</dbReference>
<dbReference type="RefSeq" id="WP_248938744.1">
    <property type="nucleotide sequence ID" value="NZ_JAKIKS010000006.1"/>
</dbReference>
<evidence type="ECO:0000256" key="1">
    <source>
        <dbReference type="SAM" id="SignalP"/>
    </source>
</evidence>
<proteinExistence type="predicted"/>
<feature type="chain" id="PRO_5046978625" description="Phosphoglyceromutase" evidence="1">
    <location>
        <begin position="20"/>
        <end position="331"/>
    </location>
</feature>
<accession>A0ABT0L6Z3</accession>
<feature type="signal peptide" evidence="1">
    <location>
        <begin position="1"/>
        <end position="19"/>
    </location>
</feature>
<evidence type="ECO:0000313" key="2">
    <source>
        <dbReference type="EMBL" id="MCL1123458.1"/>
    </source>
</evidence>
<dbReference type="Gene3D" id="3.40.720.10">
    <property type="entry name" value="Alkaline Phosphatase, subunit A"/>
    <property type="match status" value="1"/>
</dbReference>
<gene>
    <name evidence="2" type="ORF">L2764_02910</name>
</gene>